<dbReference type="AlphaFoldDB" id="A0A9X6RLA9"/>
<gene>
    <name evidence="4" type="ORF">BV898_16155</name>
</gene>
<dbReference type="GO" id="GO:0003723">
    <property type="term" value="F:RNA binding"/>
    <property type="evidence" value="ECO:0007669"/>
    <property type="project" value="UniProtKB-UniRule"/>
</dbReference>
<feature type="compositionally biased region" description="Basic and acidic residues" evidence="2">
    <location>
        <begin position="86"/>
        <end position="111"/>
    </location>
</feature>
<accession>A0A9X6RLA9</accession>
<dbReference type="Proteomes" id="UP000192578">
    <property type="component" value="Unassembled WGS sequence"/>
</dbReference>
<feature type="domain" description="RRM" evidence="3">
    <location>
        <begin position="8"/>
        <end position="86"/>
    </location>
</feature>
<dbReference type="SMART" id="SM00360">
    <property type="entry name" value="RRM"/>
    <property type="match status" value="1"/>
</dbReference>
<evidence type="ECO:0000256" key="1">
    <source>
        <dbReference type="PROSITE-ProRule" id="PRU00176"/>
    </source>
</evidence>
<dbReference type="InterPro" id="IPR035979">
    <property type="entry name" value="RBD_domain_sf"/>
</dbReference>
<name>A0A9X6RLA9_HYPEX</name>
<dbReference type="InterPro" id="IPR050441">
    <property type="entry name" value="RBM"/>
</dbReference>
<evidence type="ECO:0000259" key="3">
    <source>
        <dbReference type="PROSITE" id="PS50102"/>
    </source>
</evidence>
<dbReference type="SUPFAM" id="SSF54928">
    <property type="entry name" value="RNA-binding domain, RBD"/>
    <property type="match status" value="1"/>
</dbReference>
<organism evidence="4 5">
    <name type="scientific">Hypsibius exemplaris</name>
    <name type="common">Freshwater tardigrade</name>
    <dbReference type="NCBI Taxonomy" id="2072580"/>
    <lineage>
        <taxon>Eukaryota</taxon>
        <taxon>Metazoa</taxon>
        <taxon>Ecdysozoa</taxon>
        <taxon>Tardigrada</taxon>
        <taxon>Eutardigrada</taxon>
        <taxon>Parachela</taxon>
        <taxon>Hypsibioidea</taxon>
        <taxon>Hypsibiidae</taxon>
        <taxon>Hypsibius</taxon>
    </lineage>
</organism>
<dbReference type="InterPro" id="IPR012677">
    <property type="entry name" value="Nucleotide-bd_a/b_plait_sf"/>
</dbReference>
<dbReference type="PANTHER" id="PTHR48034">
    <property type="entry name" value="TRANSFORMER-2 SEX-DETERMINING PROTEIN-RELATED"/>
    <property type="match status" value="1"/>
</dbReference>
<keyword evidence="1" id="KW-0694">RNA-binding</keyword>
<keyword evidence="5" id="KW-1185">Reference proteome</keyword>
<proteinExistence type="predicted"/>
<dbReference type="Gene3D" id="3.30.70.330">
    <property type="match status" value="1"/>
</dbReference>
<dbReference type="InterPro" id="IPR000504">
    <property type="entry name" value="RRM_dom"/>
</dbReference>
<reference evidence="5" key="1">
    <citation type="submission" date="2017-01" db="EMBL/GenBank/DDBJ databases">
        <title>Comparative genomics of anhydrobiosis in the tardigrade Hypsibius dujardini.</title>
        <authorList>
            <person name="Yoshida Y."/>
            <person name="Koutsovoulos G."/>
            <person name="Laetsch D."/>
            <person name="Stevens L."/>
            <person name="Kumar S."/>
            <person name="Horikawa D."/>
            <person name="Ishino K."/>
            <person name="Komine S."/>
            <person name="Tomita M."/>
            <person name="Blaxter M."/>
            <person name="Arakawa K."/>
        </authorList>
    </citation>
    <scope>NUCLEOTIDE SEQUENCE [LARGE SCALE GENOMIC DNA]</scope>
    <source>
        <strain evidence="5">Z151</strain>
    </source>
</reference>
<dbReference type="Pfam" id="PF00076">
    <property type="entry name" value="RRM_1"/>
    <property type="match status" value="1"/>
</dbReference>
<feature type="region of interest" description="Disordered" evidence="2">
    <location>
        <begin position="86"/>
        <end position="164"/>
    </location>
</feature>
<feature type="compositionally biased region" description="Basic residues" evidence="2">
    <location>
        <begin position="112"/>
        <end position="123"/>
    </location>
</feature>
<sequence>MSRRSRGVSLHISGVADHVRTEDLYDRFGKYGQLLDVYIPLDYYSRRRRGIAYIQFAYRRDAEEAIYYLDRTRILGQEVGVHFAEGERQSSAEMRRRFAHDHASNRRDRSYSRSRGRGRRSRSRSAETTKRRRSITREPSAGAQASENSSRKSKGRSSHDRKSR</sequence>
<dbReference type="PROSITE" id="PS50102">
    <property type="entry name" value="RRM"/>
    <property type="match status" value="1"/>
</dbReference>
<protein>
    <submittedName>
        <fullName evidence="4">Serine/arginine-rich splicing factor 12</fullName>
    </submittedName>
</protein>
<dbReference type="EMBL" id="MTYJ01000235">
    <property type="protein sequence ID" value="OWA51682.1"/>
    <property type="molecule type" value="Genomic_DNA"/>
</dbReference>
<evidence type="ECO:0000313" key="4">
    <source>
        <dbReference type="EMBL" id="OWA51682.1"/>
    </source>
</evidence>
<dbReference type="OrthoDB" id="439808at2759"/>
<evidence type="ECO:0000256" key="2">
    <source>
        <dbReference type="SAM" id="MobiDB-lite"/>
    </source>
</evidence>
<evidence type="ECO:0000313" key="5">
    <source>
        <dbReference type="Proteomes" id="UP000192578"/>
    </source>
</evidence>
<comment type="caution">
    <text evidence="4">The sequence shown here is derived from an EMBL/GenBank/DDBJ whole genome shotgun (WGS) entry which is preliminary data.</text>
</comment>